<dbReference type="RefSeq" id="WP_010271343.1">
    <property type="nucleotide sequence ID" value="NZ_JAVRET010000031.1"/>
</dbReference>
<evidence type="ECO:0000313" key="3">
    <source>
        <dbReference type="Proteomes" id="UP001183610"/>
    </source>
</evidence>
<dbReference type="Pfam" id="PF13561">
    <property type="entry name" value="adh_short_C2"/>
    <property type="match status" value="1"/>
</dbReference>
<dbReference type="PRINTS" id="PR00080">
    <property type="entry name" value="SDRFAMILY"/>
</dbReference>
<dbReference type="InterPro" id="IPR036291">
    <property type="entry name" value="NAD(P)-bd_dom_sf"/>
</dbReference>
<keyword evidence="3" id="KW-1185">Reference proteome</keyword>
<accession>A0ABU2R125</accession>
<dbReference type="EMBL" id="JAVRET010000031">
    <property type="protein sequence ID" value="MDT0410408.1"/>
    <property type="molecule type" value="Genomic_DNA"/>
</dbReference>
<evidence type="ECO:0000313" key="2">
    <source>
        <dbReference type="EMBL" id="MDT0410408.1"/>
    </source>
</evidence>
<organism evidence="2 3">
    <name type="scientific">Streptomyces evansiae</name>
    <dbReference type="NCBI Taxonomy" id="3075535"/>
    <lineage>
        <taxon>Bacteria</taxon>
        <taxon>Bacillati</taxon>
        <taxon>Actinomycetota</taxon>
        <taxon>Actinomycetes</taxon>
        <taxon>Kitasatosporales</taxon>
        <taxon>Streptomycetaceae</taxon>
        <taxon>Streptomyces</taxon>
    </lineage>
</organism>
<comment type="similarity">
    <text evidence="1">Belongs to the short-chain dehydrogenases/reductases (SDR) family.</text>
</comment>
<proteinExistence type="inferred from homology"/>
<dbReference type="PANTHER" id="PTHR42760">
    <property type="entry name" value="SHORT-CHAIN DEHYDROGENASES/REDUCTASES FAMILY MEMBER"/>
    <property type="match status" value="1"/>
</dbReference>
<comment type="caution">
    <text evidence="2">The sequence shown here is derived from an EMBL/GenBank/DDBJ whole genome shotgun (WGS) entry which is preliminary data.</text>
</comment>
<dbReference type="InterPro" id="IPR002347">
    <property type="entry name" value="SDR_fam"/>
</dbReference>
<sequence length="250" mass="25949">MDHSKHVAIVTGAAQGIGRVYAQALAADGATVVAADLNEPGAAETAELITKEGGKAVAAQVDVSDKASTLALAERVRSEFGAAHILVNNAAIYHSMRNDRQLDVDIDYWRKVLQVNIDGALLMTQAFAPLLIEAGWGRVVNQTSTAAYLGGGGHYGVSKLAVIGLTQGFAGELGEHGITVNAIAPGVIMTEATKVTVGEDVIKQLGAAVPLQHTAGPEDLVGALRFLTGDECAWITGQTLLVDGGLVKRF</sequence>
<dbReference type="CDD" id="cd05233">
    <property type="entry name" value="SDR_c"/>
    <property type="match status" value="1"/>
</dbReference>
<dbReference type="PANTHER" id="PTHR42760:SF40">
    <property type="entry name" value="3-OXOACYL-[ACYL-CARRIER-PROTEIN] REDUCTASE, CHLOROPLASTIC"/>
    <property type="match status" value="1"/>
</dbReference>
<dbReference type="Proteomes" id="UP001183610">
    <property type="component" value="Unassembled WGS sequence"/>
</dbReference>
<reference evidence="3" key="1">
    <citation type="submission" date="2023-07" db="EMBL/GenBank/DDBJ databases">
        <title>30 novel species of actinomycetes from the DSMZ collection.</title>
        <authorList>
            <person name="Nouioui I."/>
        </authorList>
    </citation>
    <scope>NUCLEOTIDE SEQUENCE [LARGE SCALE GENOMIC DNA]</scope>
    <source>
        <strain evidence="3">DSM 41979</strain>
    </source>
</reference>
<name>A0ABU2R125_9ACTN</name>
<evidence type="ECO:0000256" key="1">
    <source>
        <dbReference type="ARBA" id="ARBA00006484"/>
    </source>
</evidence>
<dbReference type="SUPFAM" id="SSF51735">
    <property type="entry name" value="NAD(P)-binding Rossmann-fold domains"/>
    <property type="match status" value="1"/>
</dbReference>
<protein>
    <submittedName>
        <fullName evidence="2">SDR family oxidoreductase</fullName>
    </submittedName>
</protein>
<gene>
    <name evidence="2" type="ORF">RM698_15240</name>
</gene>
<dbReference type="Gene3D" id="3.40.50.720">
    <property type="entry name" value="NAD(P)-binding Rossmann-like Domain"/>
    <property type="match status" value="1"/>
</dbReference>
<dbReference type="PRINTS" id="PR00081">
    <property type="entry name" value="GDHRDH"/>
</dbReference>